<comment type="caution">
    <text evidence="2">The sequence shown here is derived from an EMBL/GenBank/DDBJ whole genome shotgun (WGS) entry which is preliminary data.</text>
</comment>
<feature type="transmembrane region" description="Helical" evidence="1">
    <location>
        <begin position="167"/>
        <end position="189"/>
    </location>
</feature>
<dbReference type="RefSeq" id="WP_144587683.1">
    <property type="nucleotide sequence ID" value="NZ_VJWX01000097.1"/>
</dbReference>
<reference evidence="2 3" key="2">
    <citation type="submission" date="2019-08" db="EMBL/GenBank/DDBJ databases">
        <title>Amycolatopsis acidicola sp. nov., isolated from peat swamp forest soil.</title>
        <authorList>
            <person name="Srisuk N."/>
        </authorList>
    </citation>
    <scope>NUCLEOTIDE SEQUENCE [LARGE SCALE GENOMIC DNA]</scope>
    <source>
        <strain evidence="2 3">TBRC 6029</strain>
    </source>
</reference>
<keyword evidence="1" id="KW-1133">Transmembrane helix</keyword>
<evidence type="ECO:0000256" key="1">
    <source>
        <dbReference type="SAM" id="Phobius"/>
    </source>
</evidence>
<dbReference type="EMBL" id="VJWX01000097">
    <property type="protein sequence ID" value="TVT52787.1"/>
    <property type="molecule type" value="Genomic_DNA"/>
</dbReference>
<feature type="transmembrane region" description="Helical" evidence="1">
    <location>
        <begin position="201"/>
        <end position="222"/>
    </location>
</feature>
<proteinExistence type="predicted"/>
<dbReference type="InterPro" id="IPR009339">
    <property type="entry name" value="DUF998"/>
</dbReference>
<feature type="transmembrane region" description="Helical" evidence="1">
    <location>
        <begin position="21"/>
        <end position="44"/>
    </location>
</feature>
<feature type="transmembrane region" description="Helical" evidence="1">
    <location>
        <begin position="96"/>
        <end position="116"/>
    </location>
</feature>
<reference evidence="2 3" key="1">
    <citation type="submission" date="2019-07" db="EMBL/GenBank/DDBJ databases">
        <authorList>
            <person name="Duangmal K."/>
            <person name="Teo W.F.A."/>
        </authorList>
    </citation>
    <scope>NUCLEOTIDE SEQUENCE [LARGE SCALE GENOMIC DNA]</scope>
    <source>
        <strain evidence="2 3">TBRC 6029</strain>
    </source>
</reference>
<dbReference type="Pfam" id="PF06197">
    <property type="entry name" value="DUF998"/>
    <property type="match status" value="1"/>
</dbReference>
<name>A0A558CVI5_9PSEU</name>
<evidence type="ECO:0000313" key="3">
    <source>
        <dbReference type="Proteomes" id="UP000320011"/>
    </source>
</evidence>
<feature type="transmembrane region" description="Helical" evidence="1">
    <location>
        <begin position="67"/>
        <end position="89"/>
    </location>
</feature>
<feature type="transmembrane region" description="Helical" evidence="1">
    <location>
        <begin position="136"/>
        <end position="155"/>
    </location>
</feature>
<dbReference type="Proteomes" id="UP000320011">
    <property type="component" value="Unassembled WGS sequence"/>
</dbReference>
<organism evidence="2 3">
    <name type="scientific">Amycolatopsis rhizosphaerae</name>
    <dbReference type="NCBI Taxonomy" id="2053003"/>
    <lineage>
        <taxon>Bacteria</taxon>
        <taxon>Bacillati</taxon>
        <taxon>Actinomycetota</taxon>
        <taxon>Actinomycetes</taxon>
        <taxon>Pseudonocardiales</taxon>
        <taxon>Pseudonocardiaceae</taxon>
        <taxon>Amycolatopsis</taxon>
    </lineage>
</organism>
<keyword evidence="3" id="KW-1185">Reference proteome</keyword>
<dbReference type="OrthoDB" id="3392476at2"/>
<gene>
    <name evidence="2" type="ORF">FNH05_12590</name>
</gene>
<accession>A0A558CVI5</accession>
<keyword evidence="1" id="KW-0812">Transmembrane</keyword>
<protein>
    <submittedName>
        <fullName evidence="2">DUF998 domain-containing protein</fullName>
    </submittedName>
</protein>
<keyword evidence="1" id="KW-0472">Membrane</keyword>
<evidence type="ECO:0000313" key="2">
    <source>
        <dbReference type="EMBL" id="TVT52787.1"/>
    </source>
</evidence>
<sequence length="226" mass="23243">MSATLDGAAAAPPTRRSRVPAVLGMAGLAALAAGAALILLLQFLPPTSRLSAIRLTISEYGLTANKAYFDVAVILVALGSALLFVVHLLHGTLRALSAATLLATVWTVSLLVIVAFPKTNWAVGPSAGGTVHRIASVAGFLCLPVAILAATGRVFPRARAWRRTARLLGAASLAWFGVIIGAAVLIPASAGPWWAVLPLGLVERLLAVTELLAVATLAVPLLRSQA</sequence>
<dbReference type="AlphaFoldDB" id="A0A558CVI5"/>